<dbReference type="Proteomes" id="UP001321749">
    <property type="component" value="Unassembled WGS sequence"/>
</dbReference>
<proteinExistence type="predicted"/>
<reference evidence="2" key="1">
    <citation type="journal article" date="2023" name="Mol. Phylogenet. Evol.">
        <title>Genome-scale phylogeny and comparative genomics of the fungal order Sordariales.</title>
        <authorList>
            <person name="Hensen N."/>
            <person name="Bonometti L."/>
            <person name="Westerberg I."/>
            <person name="Brannstrom I.O."/>
            <person name="Guillou S."/>
            <person name="Cros-Aarteil S."/>
            <person name="Calhoun S."/>
            <person name="Haridas S."/>
            <person name="Kuo A."/>
            <person name="Mondo S."/>
            <person name="Pangilinan J."/>
            <person name="Riley R."/>
            <person name="LaButti K."/>
            <person name="Andreopoulos B."/>
            <person name="Lipzen A."/>
            <person name="Chen C."/>
            <person name="Yan M."/>
            <person name="Daum C."/>
            <person name="Ng V."/>
            <person name="Clum A."/>
            <person name="Steindorff A."/>
            <person name="Ohm R.A."/>
            <person name="Martin F."/>
            <person name="Silar P."/>
            <person name="Natvig D.O."/>
            <person name="Lalanne C."/>
            <person name="Gautier V."/>
            <person name="Ament-Velasquez S.L."/>
            <person name="Kruys A."/>
            <person name="Hutchinson M.I."/>
            <person name="Powell A.J."/>
            <person name="Barry K."/>
            <person name="Miller A.N."/>
            <person name="Grigoriev I.V."/>
            <person name="Debuchy R."/>
            <person name="Gladieux P."/>
            <person name="Hiltunen Thoren M."/>
            <person name="Johannesson H."/>
        </authorList>
    </citation>
    <scope>NUCLEOTIDE SEQUENCE</scope>
    <source>
        <strain evidence="2">PSN324</strain>
    </source>
</reference>
<comment type="caution">
    <text evidence="2">The sequence shown here is derived from an EMBL/GenBank/DDBJ whole genome shotgun (WGS) entry which is preliminary data.</text>
</comment>
<name>A0AAV9HDN5_9PEZI</name>
<sequence length="100" mass="10301">MTRISALLMAAATAIAGVQAGTCPHNGINSFYCGSQLIDVIGCIREADLVRVAPPGAVVRTSIFYVDENGNPSTFALDCSDKGGCANAGPNGVPQSHCFR</sequence>
<feature type="chain" id="PRO_5043373118" evidence="1">
    <location>
        <begin position="21"/>
        <end position="100"/>
    </location>
</feature>
<dbReference type="EMBL" id="MU865104">
    <property type="protein sequence ID" value="KAK4457633.1"/>
    <property type="molecule type" value="Genomic_DNA"/>
</dbReference>
<organism evidence="2 3">
    <name type="scientific">Cladorrhinum samala</name>
    <dbReference type="NCBI Taxonomy" id="585594"/>
    <lineage>
        <taxon>Eukaryota</taxon>
        <taxon>Fungi</taxon>
        <taxon>Dikarya</taxon>
        <taxon>Ascomycota</taxon>
        <taxon>Pezizomycotina</taxon>
        <taxon>Sordariomycetes</taxon>
        <taxon>Sordariomycetidae</taxon>
        <taxon>Sordariales</taxon>
        <taxon>Podosporaceae</taxon>
        <taxon>Cladorrhinum</taxon>
    </lineage>
</organism>
<evidence type="ECO:0000256" key="1">
    <source>
        <dbReference type="SAM" id="SignalP"/>
    </source>
</evidence>
<feature type="signal peptide" evidence="1">
    <location>
        <begin position="1"/>
        <end position="20"/>
    </location>
</feature>
<evidence type="ECO:0000313" key="2">
    <source>
        <dbReference type="EMBL" id="KAK4457633.1"/>
    </source>
</evidence>
<gene>
    <name evidence="2" type="ORF">QBC42DRAFT_291372</name>
</gene>
<reference evidence="2" key="2">
    <citation type="submission" date="2023-06" db="EMBL/GenBank/DDBJ databases">
        <authorList>
            <consortium name="Lawrence Berkeley National Laboratory"/>
            <person name="Mondo S.J."/>
            <person name="Hensen N."/>
            <person name="Bonometti L."/>
            <person name="Westerberg I."/>
            <person name="Brannstrom I.O."/>
            <person name="Guillou S."/>
            <person name="Cros-Aarteil S."/>
            <person name="Calhoun S."/>
            <person name="Haridas S."/>
            <person name="Kuo A."/>
            <person name="Pangilinan J."/>
            <person name="Riley R."/>
            <person name="Labutti K."/>
            <person name="Andreopoulos B."/>
            <person name="Lipzen A."/>
            <person name="Chen C."/>
            <person name="Yanf M."/>
            <person name="Daum C."/>
            <person name="Ng V."/>
            <person name="Clum A."/>
            <person name="Steindorff A."/>
            <person name="Ohm R."/>
            <person name="Martin F."/>
            <person name="Silar P."/>
            <person name="Natvig D."/>
            <person name="Lalanne C."/>
            <person name="Gautier V."/>
            <person name="Ament-Velasquez S.L."/>
            <person name="Kruys A."/>
            <person name="Hutchinson M.I."/>
            <person name="Powell A.J."/>
            <person name="Barry K."/>
            <person name="Miller A.N."/>
            <person name="Grigoriev I.V."/>
            <person name="Debuchy R."/>
            <person name="Gladieux P."/>
            <person name="Thoren M.H."/>
            <person name="Johannesson H."/>
        </authorList>
    </citation>
    <scope>NUCLEOTIDE SEQUENCE</scope>
    <source>
        <strain evidence="2">PSN324</strain>
    </source>
</reference>
<dbReference type="AlphaFoldDB" id="A0AAV9HDN5"/>
<protein>
    <submittedName>
        <fullName evidence="2">Uncharacterized protein</fullName>
    </submittedName>
</protein>
<evidence type="ECO:0000313" key="3">
    <source>
        <dbReference type="Proteomes" id="UP001321749"/>
    </source>
</evidence>
<keyword evidence="1" id="KW-0732">Signal</keyword>
<keyword evidence="3" id="KW-1185">Reference proteome</keyword>
<accession>A0AAV9HDN5</accession>